<dbReference type="EMBL" id="CACTIH010000244">
    <property type="protein sequence ID" value="CAA2957940.1"/>
    <property type="molecule type" value="Genomic_DNA"/>
</dbReference>
<dbReference type="AlphaFoldDB" id="A0A8S0PTB3"/>
<name>A0A8S0PTB3_OLEEU</name>
<sequence>MYGAEDPSIAGMVLDSPFSDLVDLMMELVDTYKVRLPKFTVKFAIQYMRRAILKKAKFDITDLNTIKVAKCSFVPVLFGHAVDDDFIQPHHSDRIFDAYVGDKNIIKFEGDHNSPRPQFYFDSISIFFNNVLQPPEDEGGTAFFDLSHDYYGKGSWATVHDTKYLDDVLASPSDQAGRTTEDAINQVRSRRPMSKIVVPAEMSSKDKQSDGQEEDTRSDSLASSSNMISFELLGGSPHGTLSASIDDDEYVEYPLDNLADFPSNVEEEERMFTKAVMESLKDLETGHPHVEEPSSHVGSNLPEPTHEQKYSFSTPAAALKTVPTSAATDSELILLSEAGINRPCGDISTCDRSTPEDNANIPKAYVAAVNNPKIVDATLCPNEAERNDAVSRGYNTPLRNQSSSDTDMADNTRVTVNVVKTLTTNIIGGLFRRWDLNFFKNR</sequence>
<comment type="caution">
    <text evidence="2">The sequence shown here is derived from an EMBL/GenBank/DDBJ whole genome shotgun (WGS) entry which is preliminary data.</text>
</comment>
<dbReference type="Gene3D" id="3.40.50.1820">
    <property type="entry name" value="alpha/beta hydrolase"/>
    <property type="match status" value="1"/>
</dbReference>
<feature type="region of interest" description="Disordered" evidence="1">
    <location>
        <begin position="386"/>
        <end position="408"/>
    </location>
</feature>
<organism evidence="2 3">
    <name type="scientific">Olea europaea subsp. europaea</name>
    <dbReference type="NCBI Taxonomy" id="158383"/>
    <lineage>
        <taxon>Eukaryota</taxon>
        <taxon>Viridiplantae</taxon>
        <taxon>Streptophyta</taxon>
        <taxon>Embryophyta</taxon>
        <taxon>Tracheophyta</taxon>
        <taxon>Spermatophyta</taxon>
        <taxon>Magnoliopsida</taxon>
        <taxon>eudicotyledons</taxon>
        <taxon>Gunneridae</taxon>
        <taxon>Pentapetalae</taxon>
        <taxon>asterids</taxon>
        <taxon>lamiids</taxon>
        <taxon>Lamiales</taxon>
        <taxon>Oleaceae</taxon>
        <taxon>Oleeae</taxon>
        <taxon>Olea</taxon>
    </lineage>
</organism>
<dbReference type="Gramene" id="OE9A033812T1">
    <property type="protein sequence ID" value="OE9A033812C1"/>
    <property type="gene ID" value="OE9A033812"/>
</dbReference>
<dbReference type="InterPro" id="IPR052920">
    <property type="entry name" value="DNA-binding_regulatory"/>
</dbReference>
<evidence type="ECO:0000313" key="2">
    <source>
        <dbReference type="EMBL" id="CAA2957940.1"/>
    </source>
</evidence>
<dbReference type="PANTHER" id="PTHR43358:SF4">
    <property type="entry name" value="ALPHA_BETA HYDROLASE FOLD-1 DOMAIN-CONTAINING PROTEIN"/>
    <property type="match status" value="1"/>
</dbReference>
<dbReference type="PANTHER" id="PTHR43358">
    <property type="entry name" value="ALPHA/BETA-HYDROLASE"/>
    <property type="match status" value="1"/>
</dbReference>
<feature type="compositionally biased region" description="Polar residues" evidence="1">
    <location>
        <begin position="393"/>
        <end position="406"/>
    </location>
</feature>
<evidence type="ECO:0000313" key="3">
    <source>
        <dbReference type="Proteomes" id="UP000594638"/>
    </source>
</evidence>
<feature type="compositionally biased region" description="Basic and acidic residues" evidence="1">
    <location>
        <begin position="203"/>
        <end position="218"/>
    </location>
</feature>
<gene>
    <name evidence="2" type="ORF">OLEA9_A033812</name>
</gene>
<reference evidence="2 3" key="1">
    <citation type="submission" date="2019-12" db="EMBL/GenBank/DDBJ databases">
        <authorList>
            <person name="Alioto T."/>
            <person name="Alioto T."/>
            <person name="Gomez Garrido J."/>
        </authorList>
    </citation>
    <scope>NUCLEOTIDE SEQUENCE [LARGE SCALE GENOMIC DNA]</scope>
</reference>
<proteinExistence type="predicted"/>
<dbReference type="OrthoDB" id="10249433at2759"/>
<keyword evidence="3" id="KW-1185">Reference proteome</keyword>
<dbReference type="SUPFAM" id="SSF53474">
    <property type="entry name" value="alpha/beta-Hydrolases"/>
    <property type="match status" value="1"/>
</dbReference>
<protein>
    <submittedName>
        <fullName evidence="2">Uncharacterized protein</fullName>
    </submittedName>
</protein>
<feature type="region of interest" description="Disordered" evidence="1">
    <location>
        <begin position="172"/>
        <end position="223"/>
    </location>
</feature>
<dbReference type="Proteomes" id="UP000594638">
    <property type="component" value="Unassembled WGS sequence"/>
</dbReference>
<feature type="compositionally biased region" description="Polar residues" evidence="1">
    <location>
        <begin position="172"/>
        <end position="187"/>
    </location>
</feature>
<evidence type="ECO:0000256" key="1">
    <source>
        <dbReference type="SAM" id="MobiDB-lite"/>
    </source>
</evidence>
<dbReference type="InterPro" id="IPR029058">
    <property type="entry name" value="AB_hydrolase_fold"/>
</dbReference>
<accession>A0A8S0PTB3</accession>
<feature type="region of interest" description="Disordered" evidence="1">
    <location>
        <begin position="286"/>
        <end position="310"/>
    </location>
</feature>